<dbReference type="EMBL" id="UXAW01000034">
    <property type="protein sequence ID" value="VDC21190.1"/>
    <property type="molecule type" value="Genomic_DNA"/>
</dbReference>
<proteinExistence type="predicted"/>
<reference evidence="2 3" key="1">
    <citation type="submission" date="2018-11" db="EMBL/GenBank/DDBJ databases">
        <authorList>
            <person name="Criscuolo A."/>
        </authorList>
    </citation>
    <scope>NUCLEOTIDE SEQUENCE [LARGE SCALE GENOMIC DNA]</scope>
    <source>
        <strain evidence="2">ACIP111625</strain>
    </source>
</reference>
<evidence type="ECO:0000313" key="3">
    <source>
        <dbReference type="Proteomes" id="UP000277498"/>
    </source>
</evidence>
<dbReference type="Proteomes" id="UP000277498">
    <property type="component" value="Unassembled WGS sequence"/>
</dbReference>
<accession>A0A3P5WPK9</accession>
<name>A0A3P5WPK9_9RHOB</name>
<evidence type="ECO:0000313" key="2">
    <source>
        <dbReference type="EMBL" id="VDC21190.1"/>
    </source>
</evidence>
<keyword evidence="3" id="KW-1185">Reference proteome</keyword>
<evidence type="ECO:0000256" key="1">
    <source>
        <dbReference type="SAM" id="SignalP"/>
    </source>
</evidence>
<organism evidence="2 3">
    <name type="scientific">Pseudogemmobacter humi</name>
    <dbReference type="NCBI Taxonomy" id="2483812"/>
    <lineage>
        <taxon>Bacteria</taxon>
        <taxon>Pseudomonadati</taxon>
        <taxon>Pseudomonadota</taxon>
        <taxon>Alphaproteobacteria</taxon>
        <taxon>Rhodobacterales</taxon>
        <taxon>Paracoccaceae</taxon>
        <taxon>Pseudogemmobacter</taxon>
    </lineage>
</organism>
<protein>
    <submittedName>
        <fullName evidence="2">Uncharacterized protein</fullName>
    </submittedName>
</protein>
<sequence length="154" mass="17158">MIGFMARLRAWSLMSVACVAMVCGIGVERAEAQARPLVIRSDPGGLLGARSKEIRRLRASGERVELRGTCNSACTMYLGLANVCVDRRASFGFHGPSWYGKALPPTQFEHWSVVMADSYKEPLRSWFMNTARYEIRGHIRLSGAELIRLGYAEC</sequence>
<feature type="signal peptide" evidence="1">
    <location>
        <begin position="1"/>
        <end position="20"/>
    </location>
</feature>
<feature type="chain" id="PRO_5018142691" evidence="1">
    <location>
        <begin position="21"/>
        <end position="154"/>
    </location>
</feature>
<keyword evidence="1" id="KW-0732">Signal</keyword>
<dbReference type="AlphaFoldDB" id="A0A3P5WPK9"/>
<gene>
    <name evidence="2" type="ORF">XINFAN_00554</name>
</gene>